<dbReference type="Gene3D" id="3.30.565.10">
    <property type="entry name" value="Histidine kinase-like ATPase, C-terminal domain"/>
    <property type="match status" value="1"/>
</dbReference>
<proteinExistence type="predicted"/>
<dbReference type="InterPro" id="IPR003594">
    <property type="entry name" value="HATPase_dom"/>
</dbReference>
<dbReference type="InterPro" id="IPR036890">
    <property type="entry name" value="HATPase_C_sf"/>
</dbReference>
<dbReference type="Pfam" id="PF02518">
    <property type="entry name" value="HATPase_c"/>
    <property type="match status" value="1"/>
</dbReference>
<keyword evidence="5" id="KW-0902">Two-component regulatory system</keyword>
<dbReference type="Gene3D" id="3.30.450.40">
    <property type="match status" value="1"/>
</dbReference>
<evidence type="ECO:0000256" key="3">
    <source>
        <dbReference type="ARBA" id="ARBA00022679"/>
    </source>
</evidence>
<evidence type="ECO:0000256" key="6">
    <source>
        <dbReference type="SAM" id="MobiDB-lite"/>
    </source>
</evidence>
<evidence type="ECO:0000313" key="10">
    <source>
        <dbReference type="Proteomes" id="UP001597302"/>
    </source>
</evidence>
<evidence type="ECO:0000313" key="9">
    <source>
        <dbReference type="EMBL" id="MFD1481159.1"/>
    </source>
</evidence>
<keyword evidence="3" id="KW-0808">Transferase</keyword>
<comment type="catalytic activity">
    <reaction evidence="1">
        <text>ATP + protein L-histidine = ADP + protein N-phospho-L-histidine.</text>
        <dbReference type="EC" id="2.7.13.3"/>
    </reaction>
</comment>
<organism evidence="9 10">
    <name type="scientific">Paracoccus nototheniae</name>
    <dbReference type="NCBI Taxonomy" id="2489002"/>
    <lineage>
        <taxon>Bacteria</taxon>
        <taxon>Pseudomonadati</taxon>
        <taxon>Pseudomonadota</taxon>
        <taxon>Alphaproteobacteria</taxon>
        <taxon>Rhodobacterales</taxon>
        <taxon>Paracoccaceae</taxon>
        <taxon>Paracoccus</taxon>
    </lineage>
</organism>
<evidence type="ECO:0000256" key="5">
    <source>
        <dbReference type="ARBA" id="ARBA00023012"/>
    </source>
</evidence>
<dbReference type="SMART" id="SM00065">
    <property type="entry name" value="GAF"/>
    <property type="match status" value="1"/>
</dbReference>
<dbReference type="SUPFAM" id="SSF55874">
    <property type="entry name" value="ATPase domain of HSP90 chaperone/DNA topoisomerase II/histidine kinase"/>
    <property type="match status" value="1"/>
</dbReference>
<reference evidence="10" key="1">
    <citation type="journal article" date="2019" name="Int. J. Syst. Evol. Microbiol.">
        <title>The Global Catalogue of Microorganisms (GCM) 10K type strain sequencing project: providing services to taxonomists for standard genome sequencing and annotation.</title>
        <authorList>
            <consortium name="The Broad Institute Genomics Platform"/>
            <consortium name="The Broad Institute Genome Sequencing Center for Infectious Disease"/>
            <person name="Wu L."/>
            <person name="Ma J."/>
        </authorList>
    </citation>
    <scope>NUCLEOTIDE SEQUENCE [LARGE SCALE GENOMIC DNA]</scope>
    <source>
        <strain evidence="10">CCM 8875</strain>
    </source>
</reference>
<dbReference type="InterPro" id="IPR050482">
    <property type="entry name" value="Sensor_HK_TwoCompSys"/>
</dbReference>
<dbReference type="InterPro" id="IPR029016">
    <property type="entry name" value="GAF-like_dom_sf"/>
</dbReference>
<feature type="compositionally biased region" description="Polar residues" evidence="6">
    <location>
        <begin position="400"/>
        <end position="410"/>
    </location>
</feature>
<evidence type="ECO:0000256" key="4">
    <source>
        <dbReference type="ARBA" id="ARBA00022777"/>
    </source>
</evidence>
<name>A0ABW4DX27_9RHOB</name>
<evidence type="ECO:0000259" key="8">
    <source>
        <dbReference type="SMART" id="SM00387"/>
    </source>
</evidence>
<keyword evidence="10" id="KW-1185">Reference proteome</keyword>
<protein>
    <recommendedName>
        <fullName evidence="2">histidine kinase</fullName>
        <ecNumber evidence="2">2.7.13.3</ecNumber>
    </recommendedName>
</protein>
<feature type="domain" description="GAF" evidence="7">
    <location>
        <begin position="32"/>
        <end position="183"/>
    </location>
</feature>
<evidence type="ECO:0000256" key="1">
    <source>
        <dbReference type="ARBA" id="ARBA00000085"/>
    </source>
</evidence>
<accession>A0ABW4DX27</accession>
<sequence>MQHISDAILGQDPGPMLPHLFRISRALAGRLDFASTIRAVADEVIRFLPYDHLDVCVLSGDGTLSAAYETGIHTAWGRIEAADLASSPLRSLFSGAVDHIITDDARHDPRFHFPGAFVQPIHDHDLRARVHAPLIVSGQVIGALSLSSCAAGRYGMRDMVAARYVADLIAPYIFALREGERSRRAAIIEAEARAREEGLRLGALNLTEALEQERQRIGMDLHDQTLADLSRLIRDLSRHGGPDAEAVLTRLNDCVTDLRRIIDTAVPSILQMFGLAHALRIHLERAVDGGTQIDVRDASGDAADILDPVALIALFRIAQEAINNAARHARATRIEVRIRCRAGLRLSVVDNGCGLPTGAHRARRGGLSHMRTRAQLIGARLAIRSGPTGASVTVCVPLPQHTSQPQSAPQPISLPGSRP</sequence>
<dbReference type="EMBL" id="JBHTOQ010000018">
    <property type="protein sequence ID" value="MFD1481159.1"/>
    <property type="molecule type" value="Genomic_DNA"/>
</dbReference>
<dbReference type="PANTHER" id="PTHR24421">
    <property type="entry name" value="NITRATE/NITRITE SENSOR PROTEIN NARX-RELATED"/>
    <property type="match status" value="1"/>
</dbReference>
<dbReference type="PANTHER" id="PTHR24421:SF10">
    <property type="entry name" value="NITRATE_NITRITE SENSOR PROTEIN NARQ"/>
    <property type="match status" value="1"/>
</dbReference>
<feature type="region of interest" description="Disordered" evidence="6">
    <location>
        <begin position="399"/>
        <end position="419"/>
    </location>
</feature>
<dbReference type="CDD" id="cd16917">
    <property type="entry name" value="HATPase_UhpB-NarQ-NarX-like"/>
    <property type="match status" value="1"/>
</dbReference>
<evidence type="ECO:0000256" key="2">
    <source>
        <dbReference type="ARBA" id="ARBA00012438"/>
    </source>
</evidence>
<dbReference type="SUPFAM" id="SSF55781">
    <property type="entry name" value="GAF domain-like"/>
    <property type="match status" value="1"/>
</dbReference>
<dbReference type="RefSeq" id="WP_242679594.1">
    <property type="nucleotide sequence ID" value="NZ_CBCSAJ010000002.1"/>
</dbReference>
<dbReference type="Proteomes" id="UP001597302">
    <property type="component" value="Unassembled WGS sequence"/>
</dbReference>
<evidence type="ECO:0000259" key="7">
    <source>
        <dbReference type="SMART" id="SM00065"/>
    </source>
</evidence>
<gene>
    <name evidence="9" type="ORF">ACFQ5P_07625</name>
</gene>
<dbReference type="EC" id="2.7.13.3" evidence="2"/>
<keyword evidence="4 9" id="KW-0418">Kinase</keyword>
<dbReference type="Pfam" id="PF01590">
    <property type="entry name" value="GAF"/>
    <property type="match status" value="1"/>
</dbReference>
<dbReference type="SMART" id="SM00387">
    <property type="entry name" value="HATPase_c"/>
    <property type="match status" value="1"/>
</dbReference>
<dbReference type="InterPro" id="IPR003018">
    <property type="entry name" value="GAF"/>
</dbReference>
<comment type="caution">
    <text evidence="9">The sequence shown here is derived from an EMBL/GenBank/DDBJ whole genome shotgun (WGS) entry which is preliminary data.</text>
</comment>
<feature type="domain" description="Histidine kinase/HSP90-like ATPase" evidence="8">
    <location>
        <begin position="309"/>
        <end position="400"/>
    </location>
</feature>
<dbReference type="GO" id="GO:0016301">
    <property type="term" value="F:kinase activity"/>
    <property type="evidence" value="ECO:0007669"/>
    <property type="project" value="UniProtKB-KW"/>
</dbReference>